<dbReference type="EMBL" id="BAAARW010000020">
    <property type="protein sequence ID" value="GAA2436097.1"/>
    <property type="molecule type" value="Genomic_DNA"/>
</dbReference>
<proteinExistence type="predicted"/>
<gene>
    <name evidence="3" type="ORF">GCM10010191_58630</name>
</gene>
<accession>A0ABN3JP47</accession>
<evidence type="ECO:0000256" key="2">
    <source>
        <dbReference type="SAM" id="Phobius"/>
    </source>
</evidence>
<keyword evidence="2" id="KW-0812">Transmembrane</keyword>
<dbReference type="InterPro" id="IPR015943">
    <property type="entry name" value="WD40/YVTN_repeat-like_dom_sf"/>
</dbReference>
<organism evidence="3 4">
    <name type="scientific">Actinomadura vinacea</name>
    <dbReference type="NCBI Taxonomy" id="115336"/>
    <lineage>
        <taxon>Bacteria</taxon>
        <taxon>Bacillati</taxon>
        <taxon>Actinomycetota</taxon>
        <taxon>Actinomycetes</taxon>
        <taxon>Streptosporangiales</taxon>
        <taxon>Thermomonosporaceae</taxon>
        <taxon>Actinomadura</taxon>
    </lineage>
</organism>
<reference evidence="4" key="1">
    <citation type="journal article" date="2019" name="Int. J. Syst. Evol. Microbiol.">
        <title>The Global Catalogue of Microorganisms (GCM) 10K type strain sequencing project: providing services to taxonomists for standard genome sequencing and annotation.</title>
        <authorList>
            <consortium name="The Broad Institute Genomics Platform"/>
            <consortium name="The Broad Institute Genome Sequencing Center for Infectious Disease"/>
            <person name="Wu L."/>
            <person name="Ma J."/>
        </authorList>
    </citation>
    <scope>NUCLEOTIDE SEQUENCE [LARGE SCALE GENOMIC DNA]</scope>
    <source>
        <strain evidence="4">JCM 3325</strain>
    </source>
</reference>
<protein>
    <submittedName>
        <fullName evidence="3">WD40 repeat domain-containing protein</fullName>
    </submittedName>
</protein>
<dbReference type="SUPFAM" id="SSF75011">
    <property type="entry name" value="3-carboxy-cis,cis-mucoante lactonizing enzyme"/>
    <property type="match status" value="1"/>
</dbReference>
<feature type="transmembrane region" description="Helical" evidence="2">
    <location>
        <begin position="295"/>
        <end position="312"/>
    </location>
</feature>
<keyword evidence="4" id="KW-1185">Reference proteome</keyword>
<dbReference type="Gene3D" id="2.130.10.10">
    <property type="entry name" value="YVTN repeat-like/Quinoprotein amine dehydrogenase"/>
    <property type="match status" value="1"/>
</dbReference>
<name>A0ABN3JP47_9ACTN</name>
<evidence type="ECO:0000256" key="1">
    <source>
        <dbReference type="SAM" id="MobiDB-lite"/>
    </source>
</evidence>
<dbReference type="Proteomes" id="UP001501231">
    <property type="component" value="Unassembled WGS sequence"/>
</dbReference>
<feature type="region of interest" description="Disordered" evidence="1">
    <location>
        <begin position="267"/>
        <end position="291"/>
    </location>
</feature>
<evidence type="ECO:0000313" key="3">
    <source>
        <dbReference type="EMBL" id="GAA2436097.1"/>
    </source>
</evidence>
<sequence>MIVGACVFCGPPAAADDGKDSFTVSDPRITESSGLATSRRHPGITYTHNDSGAVAQIFALGPDGSTKAVLTLGGAGARDWEAMAVGRDGQGRPAIYVADIGDNMGGAWPYVTVYRIPEPEQLRTRTLRATAFRFTYEDGPRNAEALMINPRTNRLYVVSKLFNGAAIYEAPAKLSTGSRNRLRRIADAPGLVTDAAFAPDGRTCTIRTYFGARVYDVDGNGRPGRSLTSVGLPSQEQGESVTYSADGRYLLSGSEGANQKVHRVRLPKSALPPSPSPAPDGNADKGRRDSTSESMGLFAALGVACVIGFLVVRRRS</sequence>
<keyword evidence="2" id="KW-0472">Membrane</keyword>
<keyword evidence="2" id="KW-1133">Transmembrane helix</keyword>
<feature type="compositionally biased region" description="Basic and acidic residues" evidence="1">
    <location>
        <begin position="282"/>
        <end position="291"/>
    </location>
</feature>
<comment type="caution">
    <text evidence="3">The sequence shown here is derived from an EMBL/GenBank/DDBJ whole genome shotgun (WGS) entry which is preliminary data.</text>
</comment>
<evidence type="ECO:0000313" key="4">
    <source>
        <dbReference type="Proteomes" id="UP001501231"/>
    </source>
</evidence>